<evidence type="ECO:0000256" key="2">
    <source>
        <dbReference type="SAM" id="Phobius"/>
    </source>
</evidence>
<protein>
    <submittedName>
        <fullName evidence="3">Uncharacterized protein</fullName>
    </submittedName>
</protein>
<dbReference type="Proteomes" id="UP000823775">
    <property type="component" value="Unassembled WGS sequence"/>
</dbReference>
<comment type="caution">
    <text evidence="3">The sequence shown here is derived from an EMBL/GenBank/DDBJ whole genome shotgun (WGS) entry which is preliminary data.</text>
</comment>
<evidence type="ECO:0000313" key="4">
    <source>
        <dbReference type="Proteomes" id="UP000823775"/>
    </source>
</evidence>
<keyword evidence="4" id="KW-1185">Reference proteome</keyword>
<feature type="transmembrane region" description="Helical" evidence="2">
    <location>
        <begin position="6"/>
        <end position="23"/>
    </location>
</feature>
<feature type="transmembrane region" description="Helical" evidence="2">
    <location>
        <begin position="35"/>
        <end position="55"/>
    </location>
</feature>
<dbReference type="EMBL" id="JACEIK010000066">
    <property type="protein sequence ID" value="MCD7448535.1"/>
    <property type="molecule type" value="Genomic_DNA"/>
</dbReference>
<organism evidence="3 4">
    <name type="scientific">Datura stramonium</name>
    <name type="common">Jimsonweed</name>
    <name type="synonym">Common thornapple</name>
    <dbReference type="NCBI Taxonomy" id="4076"/>
    <lineage>
        <taxon>Eukaryota</taxon>
        <taxon>Viridiplantae</taxon>
        <taxon>Streptophyta</taxon>
        <taxon>Embryophyta</taxon>
        <taxon>Tracheophyta</taxon>
        <taxon>Spermatophyta</taxon>
        <taxon>Magnoliopsida</taxon>
        <taxon>eudicotyledons</taxon>
        <taxon>Gunneridae</taxon>
        <taxon>Pentapetalae</taxon>
        <taxon>asterids</taxon>
        <taxon>lamiids</taxon>
        <taxon>Solanales</taxon>
        <taxon>Solanaceae</taxon>
        <taxon>Solanoideae</taxon>
        <taxon>Datureae</taxon>
        <taxon>Datura</taxon>
    </lineage>
</organism>
<accession>A0ABS8RR43</accession>
<keyword evidence="2" id="KW-1133">Transmembrane helix</keyword>
<evidence type="ECO:0000256" key="1">
    <source>
        <dbReference type="SAM" id="MobiDB-lite"/>
    </source>
</evidence>
<feature type="region of interest" description="Disordered" evidence="1">
    <location>
        <begin position="72"/>
        <end position="95"/>
    </location>
</feature>
<proteinExistence type="predicted"/>
<keyword evidence="2" id="KW-0472">Membrane</keyword>
<name>A0ABS8RR43_DATST</name>
<sequence>TVDMALYLFGLCVLGYFSAPYMLHRTPTPTQGGRVDGYGKLGAWMLLIGAFPFLIHLDVDMMLQTKVNATPGSADKSLEELPKTNQPSEKNTNLDRAYRQLPMRIDELPMWAPMWVPMSITYTSLLIHNHQTTGVSRIDTGGSPGETPML</sequence>
<evidence type="ECO:0000313" key="3">
    <source>
        <dbReference type="EMBL" id="MCD7448535.1"/>
    </source>
</evidence>
<feature type="non-terminal residue" evidence="3">
    <location>
        <position position="1"/>
    </location>
</feature>
<gene>
    <name evidence="3" type="ORF">HAX54_043810</name>
</gene>
<reference evidence="3 4" key="1">
    <citation type="journal article" date="2021" name="BMC Genomics">
        <title>Datura genome reveals duplications of psychoactive alkaloid biosynthetic genes and high mutation rate following tissue culture.</title>
        <authorList>
            <person name="Rajewski A."/>
            <person name="Carter-House D."/>
            <person name="Stajich J."/>
            <person name="Litt A."/>
        </authorList>
    </citation>
    <scope>NUCLEOTIDE SEQUENCE [LARGE SCALE GENOMIC DNA]</scope>
    <source>
        <strain evidence="3">AR-01</strain>
    </source>
</reference>
<keyword evidence="2" id="KW-0812">Transmembrane</keyword>